<dbReference type="Gene3D" id="3.30.9.10">
    <property type="entry name" value="D-Amino Acid Oxidase, subunit A, domain 2"/>
    <property type="match status" value="1"/>
</dbReference>
<dbReference type="AlphaFoldDB" id="A0A850H6B2"/>
<dbReference type="Proteomes" id="UP000546031">
    <property type="component" value="Unassembled WGS sequence"/>
</dbReference>
<dbReference type="RefSeq" id="WP_176271735.1">
    <property type="nucleotide sequence ID" value="NZ_JABWTA010000001.1"/>
</dbReference>
<keyword evidence="4" id="KW-0274">FAD</keyword>
<feature type="domain" description="Alpha-glycerophosphate oxidase C-terminal" evidence="7">
    <location>
        <begin position="415"/>
        <end position="535"/>
    </location>
</feature>
<gene>
    <name evidence="8" type="ORF">HUO12_00460</name>
</gene>
<dbReference type="InterPro" id="IPR031656">
    <property type="entry name" value="DAO_C"/>
</dbReference>
<protein>
    <submittedName>
        <fullName evidence="8">Glycerol-3-phosphate dehydrogenase/oxidase</fullName>
    </submittedName>
</protein>
<dbReference type="Pfam" id="PF16901">
    <property type="entry name" value="DAO_C"/>
    <property type="match status" value="1"/>
</dbReference>
<evidence type="ECO:0000259" key="7">
    <source>
        <dbReference type="Pfam" id="PF16901"/>
    </source>
</evidence>
<proteinExistence type="inferred from homology"/>
<dbReference type="InterPro" id="IPR036188">
    <property type="entry name" value="FAD/NAD-bd_sf"/>
</dbReference>
<evidence type="ECO:0000256" key="1">
    <source>
        <dbReference type="ARBA" id="ARBA00001974"/>
    </source>
</evidence>
<reference evidence="8 9" key="1">
    <citation type="submission" date="2020-06" db="EMBL/GenBank/DDBJ databases">
        <title>Altererythrobacter lutimaris sp. nov., a marine bacterium isolated from a tidal flat.</title>
        <authorList>
            <person name="Kim D."/>
            <person name="Yoo Y."/>
            <person name="Kim J.-J."/>
        </authorList>
    </citation>
    <scope>NUCLEOTIDE SEQUENCE [LARGE SCALE GENOMIC DNA]</scope>
    <source>
        <strain evidence="8 9">JGD-16</strain>
    </source>
</reference>
<dbReference type="Gene3D" id="3.50.50.60">
    <property type="entry name" value="FAD/NAD(P)-binding domain"/>
    <property type="match status" value="1"/>
</dbReference>
<dbReference type="PANTHER" id="PTHR11985">
    <property type="entry name" value="GLYCEROL-3-PHOSPHATE DEHYDROGENASE"/>
    <property type="match status" value="1"/>
</dbReference>
<comment type="similarity">
    <text evidence="2">Belongs to the FAD-dependent glycerol-3-phosphate dehydrogenase family.</text>
</comment>
<dbReference type="InterPro" id="IPR038299">
    <property type="entry name" value="DAO_C_sf"/>
</dbReference>
<evidence type="ECO:0000259" key="6">
    <source>
        <dbReference type="Pfam" id="PF01266"/>
    </source>
</evidence>
<name>A0A850H6B2_9SPHN</name>
<evidence type="ECO:0000256" key="3">
    <source>
        <dbReference type="ARBA" id="ARBA00022630"/>
    </source>
</evidence>
<keyword evidence="9" id="KW-1185">Reference proteome</keyword>
<feature type="domain" description="FAD dependent oxidoreductase" evidence="6">
    <location>
        <begin position="21"/>
        <end position="362"/>
    </location>
</feature>
<evidence type="ECO:0000313" key="8">
    <source>
        <dbReference type="EMBL" id="NVE93363.1"/>
    </source>
</evidence>
<dbReference type="SUPFAM" id="SSF51905">
    <property type="entry name" value="FAD/NAD(P)-binding domain"/>
    <property type="match status" value="1"/>
</dbReference>
<dbReference type="PRINTS" id="PR01001">
    <property type="entry name" value="FADG3PDH"/>
</dbReference>
<dbReference type="Gene3D" id="1.10.8.870">
    <property type="entry name" value="Alpha-glycerophosphate oxidase, cap domain"/>
    <property type="match status" value="1"/>
</dbReference>
<dbReference type="PANTHER" id="PTHR11985:SF15">
    <property type="entry name" value="GLYCEROL-3-PHOSPHATE DEHYDROGENASE, MITOCHONDRIAL"/>
    <property type="match status" value="1"/>
</dbReference>
<sequence>MNLPASALVRDTARLKNESFDVLVVGGGIDGAYCVLDAASRGLKAALIESHDFACATSANSAKVAHSGVRYLQHGDLKRLKKSAKERAALFANAPHIMKHVPVLMPVRGHGIKGRETVRIYTAIYDWLSREWRRSEDPELAVPSSKMLSREEALAACPLIAPEKLTGGAVWPEGLVTNTERLVIGVLRAAAEKGAVIANRVAAEELFKAPDGAVQGVFARDQLSDEALTIQASIVIDATGPLTGWSGAKTRVPLARAFGLVTKSLCEGHVLSFPVPPTYHDTDALVDRGESLQFAVPWRGKSILGTMHLPLNGPADKSSITQDEVDRYIDAVNRALPDAKLKRGDVYRVFWGVLPSASEGSPNPEKQGRVLDHGTLDGLRGLFGIAGVKLTEARALAEEALDAVCEQLGKETPAETAHMPIWGGGIAQLEDFRREAERVMDALPRAARTRLMQHYGTGFSEVIRHAGKLGPLDFIAGTHVLKGEVSYAMQYEQALSLADIVLRRTDLGSASLPPASALDAIARLMAAELGWDETRIASEIAAVEARANYGTFPAADALRSG</sequence>
<dbReference type="EMBL" id="JABWTA010000001">
    <property type="protein sequence ID" value="NVE93363.1"/>
    <property type="molecule type" value="Genomic_DNA"/>
</dbReference>
<dbReference type="InterPro" id="IPR006076">
    <property type="entry name" value="FAD-dep_OxRdtase"/>
</dbReference>
<dbReference type="InterPro" id="IPR000447">
    <property type="entry name" value="G3P_DH_FAD-dep"/>
</dbReference>
<evidence type="ECO:0000256" key="5">
    <source>
        <dbReference type="ARBA" id="ARBA00023002"/>
    </source>
</evidence>
<organism evidence="8 9">
    <name type="scientific">Altererythrobacter lutimaris</name>
    <dbReference type="NCBI Taxonomy" id="2743979"/>
    <lineage>
        <taxon>Bacteria</taxon>
        <taxon>Pseudomonadati</taxon>
        <taxon>Pseudomonadota</taxon>
        <taxon>Alphaproteobacteria</taxon>
        <taxon>Sphingomonadales</taxon>
        <taxon>Erythrobacteraceae</taxon>
        <taxon>Altererythrobacter</taxon>
    </lineage>
</organism>
<comment type="caution">
    <text evidence="8">The sequence shown here is derived from an EMBL/GenBank/DDBJ whole genome shotgun (WGS) entry which is preliminary data.</text>
</comment>
<dbReference type="GO" id="GO:0004368">
    <property type="term" value="F:glycerol-3-phosphate dehydrogenase (quinone) activity"/>
    <property type="evidence" value="ECO:0007669"/>
    <property type="project" value="InterPro"/>
</dbReference>
<keyword evidence="5" id="KW-0560">Oxidoreductase</keyword>
<dbReference type="Pfam" id="PF01266">
    <property type="entry name" value="DAO"/>
    <property type="match status" value="1"/>
</dbReference>
<keyword evidence="3" id="KW-0285">Flavoprotein</keyword>
<accession>A0A850H6B2</accession>
<dbReference type="GO" id="GO:0046168">
    <property type="term" value="P:glycerol-3-phosphate catabolic process"/>
    <property type="evidence" value="ECO:0007669"/>
    <property type="project" value="TreeGrafter"/>
</dbReference>
<evidence type="ECO:0000313" key="9">
    <source>
        <dbReference type="Proteomes" id="UP000546031"/>
    </source>
</evidence>
<evidence type="ECO:0000256" key="4">
    <source>
        <dbReference type="ARBA" id="ARBA00022827"/>
    </source>
</evidence>
<comment type="cofactor">
    <cofactor evidence="1">
        <name>FAD</name>
        <dbReference type="ChEBI" id="CHEBI:57692"/>
    </cofactor>
</comment>
<evidence type="ECO:0000256" key="2">
    <source>
        <dbReference type="ARBA" id="ARBA00007330"/>
    </source>
</evidence>